<dbReference type="InterPro" id="IPR051052">
    <property type="entry name" value="Diverse_substrate_MTase"/>
</dbReference>
<keyword evidence="2" id="KW-0489">Methyltransferase</keyword>
<dbReference type="GO" id="GO:0032259">
    <property type="term" value="P:methylation"/>
    <property type="evidence" value="ECO:0007669"/>
    <property type="project" value="UniProtKB-KW"/>
</dbReference>
<comment type="caution">
    <text evidence="5">The sequence shown here is derived from an EMBL/GenBank/DDBJ whole genome shotgun (WGS) entry which is preliminary data.</text>
</comment>
<dbReference type="AlphaFoldDB" id="A0A150R964"/>
<dbReference type="SUPFAM" id="SSF53335">
    <property type="entry name" value="S-adenosyl-L-methionine-dependent methyltransferases"/>
    <property type="match status" value="1"/>
</dbReference>
<dbReference type="InterPro" id="IPR013216">
    <property type="entry name" value="Methyltransf_11"/>
</dbReference>
<evidence type="ECO:0000313" key="5">
    <source>
        <dbReference type="EMBL" id="KYF76750.1"/>
    </source>
</evidence>
<keyword evidence="3" id="KW-0808">Transferase</keyword>
<sequence>MSIAPNPCSNASRFDGMAAEYDRYRPRTPEALLPLLCRYAGCERPARVVDLGCGTGISTRIWAALAGEVIGIDASRDMLAQAEARGAPGNLQYRLGEAARTGLPAASVDVVVAVQSFHWMEPRATLAEVGRILRPGGVFAAVDTRFPPAIHWELDVAFDRHLLAVESAEAELGLALDTPRWSKEGHLDRMARSGAFRFVRELELHGVESGDAARFLGFARTATRVDALLARGLSEARLGLDPLREAAARAIGGRTVDWHFGFRVRMGVR</sequence>
<dbReference type="GO" id="GO:0008757">
    <property type="term" value="F:S-adenosylmethionine-dependent methyltransferase activity"/>
    <property type="evidence" value="ECO:0007669"/>
    <property type="project" value="InterPro"/>
</dbReference>
<dbReference type="Pfam" id="PF08241">
    <property type="entry name" value="Methyltransf_11"/>
    <property type="match status" value="1"/>
</dbReference>
<protein>
    <recommendedName>
        <fullName evidence="4">Methyltransferase type 11 domain-containing protein</fullName>
    </recommendedName>
</protein>
<dbReference type="CDD" id="cd02440">
    <property type="entry name" value="AdoMet_MTases"/>
    <property type="match status" value="1"/>
</dbReference>
<feature type="domain" description="Methyltransferase type 11" evidence="4">
    <location>
        <begin position="49"/>
        <end position="140"/>
    </location>
</feature>
<evidence type="ECO:0000256" key="2">
    <source>
        <dbReference type="ARBA" id="ARBA00022603"/>
    </source>
</evidence>
<proteinExistence type="inferred from homology"/>
<dbReference type="Gene3D" id="3.40.50.150">
    <property type="entry name" value="Vaccinia Virus protein VP39"/>
    <property type="match status" value="1"/>
</dbReference>
<dbReference type="InterPro" id="IPR029063">
    <property type="entry name" value="SAM-dependent_MTases_sf"/>
</dbReference>
<accession>A0A150R964</accession>
<dbReference type="Proteomes" id="UP000075635">
    <property type="component" value="Unassembled WGS sequence"/>
</dbReference>
<dbReference type="PANTHER" id="PTHR44942">
    <property type="entry name" value="METHYLTRANSF_11 DOMAIN-CONTAINING PROTEIN"/>
    <property type="match status" value="1"/>
</dbReference>
<evidence type="ECO:0000313" key="6">
    <source>
        <dbReference type="Proteomes" id="UP000075635"/>
    </source>
</evidence>
<evidence type="ECO:0000259" key="4">
    <source>
        <dbReference type="Pfam" id="PF08241"/>
    </source>
</evidence>
<evidence type="ECO:0000256" key="3">
    <source>
        <dbReference type="ARBA" id="ARBA00022679"/>
    </source>
</evidence>
<organism evidence="5 6">
    <name type="scientific">Sorangium cellulosum</name>
    <name type="common">Polyangium cellulosum</name>
    <dbReference type="NCBI Taxonomy" id="56"/>
    <lineage>
        <taxon>Bacteria</taxon>
        <taxon>Pseudomonadati</taxon>
        <taxon>Myxococcota</taxon>
        <taxon>Polyangia</taxon>
        <taxon>Polyangiales</taxon>
        <taxon>Polyangiaceae</taxon>
        <taxon>Sorangium</taxon>
    </lineage>
</organism>
<comment type="similarity">
    <text evidence="1">Belongs to the methyltransferase superfamily.</text>
</comment>
<name>A0A150R964_SORCE</name>
<dbReference type="EMBL" id="JEMB01002981">
    <property type="protein sequence ID" value="KYF76750.1"/>
    <property type="molecule type" value="Genomic_DNA"/>
</dbReference>
<dbReference type="PANTHER" id="PTHR44942:SF4">
    <property type="entry name" value="METHYLTRANSFERASE TYPE 11 DOMAIN-CONTAINING PROTEIN"/>
    <property type="match status" value="1"/>
</dbReference>
<gene>
    <name evidence="5" type="ORF">BE17_44780</name>
</gene>
<evidence type="ECO:0000256" key="1">
    <source>
        <dbReference type="ARBA" id="ARBA00008361"/>
    </source>
</evidence>
<reference evidence="5 6" key="1">
    <citation type="submission" date="2014-02" db="EMBL/GenBank/DDBJ databases">
        <title>The small core and large imbalanced accessory genome model reveals a collaborative survival strategy of Sorangium cellulosum strains in nature.</title>
        <authorList>
            <person name="Han K."/>
            <person name="Peng R."/>
            <person name="Blom J."/>
            <person name="Li Y.-Z."/>
        </authorList>
    </citation>
    <scope>NUCLEOTIDE SEQUENCE [LARGE SCALE GENOMIC DNA]</scope>
    <source>
        <strain evidence="5 6">So0011-07</strain>
    </source>
</reference>